<evidence type="ECO:0000313" key="3">
    <source>
        <dbReference type="EMBL" id="NYJ79191.1"/>
    </source>
</evidence>
<comment type="caution">
    <text evidence="3">The sequence shown here is derived from an EMBL/GenBank/DDBJ whole genome shotgun (WGS) entry which is preliminary data.</text>
</comment>
<evidence type="ECO:0000259" key="2">
    <source>
        <dbReference type="Pfam" id="PF07811"/>
    </source>
</evidence>
<keyword evidence="1" id="KW-0812">Transmembrane</keyword>
<dbReference type="EMBL" id="JACCFY010000001">
    <property type="protein sequence ID" value="NYJ79191.1"/>
    <property type="molecule type" value="Genomic_DNA"/>
</dbReference>
<keyword evidence="4" id="KW-1185">Reference proteome</keyword>
<protein>
    <submittedName>
        <fullName evidence="3">Flp pilus assembly protein TadG</fullName>
    </submittedName>
</protein>
<keyword evidence="1" id="KW-1133">Transmembrane helix</keyword>
<accession>A0A7Z0K9X3</accession>
<feature type="domain" description="TadE-like" evidence="2">
    <location>
        <begin position="25"/>
        <end position="67"/>
    </location>
</feature>
<dbReference type="Proteomes" id="UP000535437">
    <property type="component" value="Unassembled WGS sequence"/>
</dbReference>
<proteinExistence type="predicted"/>
<reference evidence="3 4" key="1">
    <citation type="submission" date="2020-07" db="EMBL/GenBank/DDBJ databases">
        <title>Sequencing the genomes of 1000 actinobacteria strains.</title>
        <authorList>
            <person name="Klenk H.-P."/>
        </authorList>
    </citation>
    <scope>NUCLEOTIDE SEQUENCE [LARGE SCALE GENOMIC DNA]</scope>
    <source>
        <strain evidence="3 4">DSM 15475</strain>
    </source>
</reference>
<feature type="transmembrane region" description="Helical" evidence="1">
    <location>
        <begin position="31"/>
        <end position="54"/>
    </location>
</feature>
<organism evidence="3 4">
    <name type="scientific">Nesterenkonia xinjiangensis</name>
    <dbReference type="NCBI Taxonomy" id="225327"/>
    <lineage>
        <taxon>Bacteria</taxon>
        <taxon>Bacillati</taxon>
        <taxon>Actinomycetota</taxon>
        <taxon>Actinomycetes</taxon>
        <taxon>Micrococcales</taxon>
        <taxon>Micrococcaceae</taxon>
        <taxon>Nesterenkonia</taxon>
    </lineage>
</organism>
<gene>
    <name evidence="3" type="ORF">HNR09_002602</name>
</gene>
<dbReference type="Pfam" id="PF07811">
    <property type="entry name" value="TadE"/>
    <property type="match status" value="1"/>
</dbReference>
<dbReference type="RefSeq" id="WP_179542445.1">
    <property type="nucleotide sequence ID" value="NZ_BAAALL010000001.1"/>
</dbReference>
<name>A0A7Z0K9X3_9MICC</name>
<keyword evidence="1" id="KW-0472">Membrane</keyword>
<evidence type="ECO:0000313" key="4">
    <source>
        <dbReference type="Proteomes" id="UP000535437"/>
    </source>
</evidence>
<dbReference type="AlphaFoldDB" id="A0A7Z0K9X3"/>
<sequence length="142" mass="15183">MVKLSKSSPCGGRVECRSLLREERGAATAEFTMVATLLVLLTLAVIQLMTFVHVRNTLIDAASSGARFGALHDRTAEDGVERTRSLIASSIAGDHAGDVTYTYVDEEEGRTLRITVRAGVPLMGIGPGLGMLEVQGRAYAFD</sequence>
<evidence type="ECO:0000256" key="1">
    <source>
        <dbReference type="SAM" id="Phobius"/>
    </source>
</evidence>
<dbReference type="InterPro" id="IPR012495">
    <property type="entry name" value="TadE-like_dom"/>
</dbReference>